<dbReference type="AlphaFoldDB" id="A0AAU8JJ39"/>
<evidence type="ECO:0000313" key="1">
    <source>
        <dbReference type="EMBL" id="XCM39283.1"/>
    </source>
</evidence>
<sequence>MITLTNLKQLHEIDDSQWLEETVKLLKNQIEKPAIPRRETS</sequence>
<dbReference type="RefSeq" id="WP_354636095.1">
    <property type="nucleotide sequence ID" value="NZ_CP159837.1"/>
</dbReference>
<gene>
    <name evidence="1" type="ORF">ABWT76_002190</name>
</gene>
<accession>A0AAU8JJ39</accession>
<dbReference type="EMBL" id="CP159837">
    <property type="protein sequence ID" value="XCM39283.1"/>
    <property type="molecule type" value="Genomic_DNA"/>
</dbReference>
<protein>
    <recommendedName>
        <fullName evidence="2">Transposase</fullName>
    </recommendedName>
</protein>
<name>A0AAU8JJ39_9CYAN</name>
<organism evidence="1">
    <name type="scientific">Planktothricoides raciborskii GIHE-MW2</name>
    <dbReference type="NCBI Taxonomy" id="2792601"/>
    <lineage>
        <taxon>Bacteria</taxon>
        <taxon>Bacillati</taxon>
        <taxon>Cyanobacteriota</taxon>
        <taxon>Cyanophyceae</taxon>
        <taxon>Oscillatoriophycideae</taxon>
        <taxon>Oscillatoriales</taxon>
        <taxon>Oscillatoriaceae</taxon>
        <taxon>Planktothricoides</taxon>
    </lineage>
</organism>
<evidence type="ECO:0008006" key="2">
    <source>
        <dbReference type="Google" id="ProtNLM"/>
    </source>
</evidence>
<reference evidence="1" key="1">
    <citation type="submission" date="2024-07" db="EMBL/GenBank/DDBJ databases">
        <authorList>
            <person name="Kim Y.J."/>
            <person name="Jeong J.Y."/>
        </authorList>
    </citation>
    <scope>NUCLEOTIDE SEQUENCE</scope>
    <source>
        <strain evidence="1">GIHE-MW2</strain>
    </source>
</reference>
<proteinExistence type="predicted"/>